<proteinExistence type="predicted"/>
<sequence>MKKLLIVSLKSILFFVGWAVCVSLIPIPDVKSDVVWRFFAELIPFLVISVLTFVFWWTEKRKTQLHLINNPSRSSILGIITGLIWLSSSTGILLLTGSVRIEGSNHISMLWLWILSAFINTVMQEMLVRGYLYQMIKKEYNLAAAVIVSTLLFTFAHGGAFEAGLLPVLNVLTMSLFMTAVLEYTDSLIAPIIIHFLWNSIGAIILGGVSLAEDYPHVLNMTFDGNMILSGGIYKIEGSIVVLILNLIMIAFFTVSQKRTTHTSQL</sequence>
<dbReference type="PANTHER" id="PTHR39430:SF1">
    <property type="entry name" value="PROTEASE"/>
    <property type="match status" value="1"/>
</dbReference>
<gene>
    <name evidence="3" type="ORF">BGLFYP119_02489</name>
</gene>
<reference evidence="3" key="1">
    <citation type="submission" date="2019-11" db="EMBL/GenBank/DDBJ databases">
        <authorList>
            <person name="Feng L."/>
        </authorList>
    </citation>
    <scope>NUCLEOTIDE SEQUENCE</scope>
    <source>
        <strain evidence="3">BgluceraseaLFYP119</strain>
    </source>
</reference>
<dbReference type="GO" id="GO:0004175">
    <property type="term" value="F:endopeptidase activity"/>
    <property type="evidence" value="ECO:0007669"/>
    <property type="project" value="UniProtKB-ARBA"/>
</dbReference>
<evidence type="ECO:0000256" key="1">
    <source>
        <dbReference type="SAM" id="Phobius"/>
    </source>
</evidence>
<dbReference type="GO" id="GO:0006508">
    <property type="term" value="P:proteolysis"/>
    <property type="evidence" value="ECO:0007669"/>
    <property type="project" value="UniProtKB-KW"/>
</dbReference>
<keyword evidence="3" id="KW-0378">Hydrolase</keyword>
<feature type="transmembrane region" description="Helical" evidence="1">
    <location>
        <begin position="35"/>
        <end position="56"/>
    </location>
</feature>
<feature type="transmembrane region" description="Helical" evidence="1">
    <location>
        <begin position="76"/>
        <end position="98"/>
    </location>
</feature>
<dbReference type="InterPro" id="IPR003675">
    <property type="entry name" value="Rce1/LyrA-like_dom"/>
</dbReference>
<keyword evidence="1" id="KW-1133">Transmembrane helix</keyword>
<feature type="transmembrane region" description="Helical" evidence="1">
    <location>
        <begin position="232"/>
        <end position="255"/>
    </location>
</feature>
<feature type="transmembrane region" description="Helical" evidence="1">
    <location>
        <begin position="140"/>
        <end position="158"/>
    </location>
</feature>
<organism evidence="3">
    <name type="scientific">Blautia glucerasea</name>
    <dbReference type="NCBI Taxonomy" id="536633"/>
    <lineage>
        <taxon>Bacteria</taxon>
        <taxon>Bacillati</taxon>
        <taxon>Bacillota</taxon>
        <taxon>Clostridia</taxon>
        <taxon>Lachnospirales</taxon>
        <taxon>Lachnospiraceae</taxon>
        <taxon>Blautia</taxon>
    </lineage>
</organism>
<feature type="transmembrane region" description="Helical" evidence="1">
    <location>
        <begin position="164"/>
        <end position="182"/>
    </location>
</feature>
<keyword evidence="1" id="KW-0812">Transmembrane</keyword>
<keyword evidence="3" id="KW-0645">Protease</keyword>
<dbReference type="RefSeq" id="WP_156354941.1">
    <property type="nucleotide sequence ID" value="NZ_CACRST010000025.1"/>
</dbReference>
<evidence type="ECO:0000259" key="2">
    <source>
        <dbReference type="Pfam" id="PF02517"/>
    </source>
</evidence>
<keyword evidence="1" id="KW-0472">Membrane</keyword>
<accession>A0A6N2V8C7</accession>
<name>A0A6N2V8C7_9FIRM</name>
<dbReference type="AlphaFoldDB" id="A0A6N2V8C7"/>
<dbReference type="GO" id="GO:0080120">
    <property type="term" value="P:CAAX-box protein maturation"/>
    <property type="evidence" value="ECO:0007669"/>
    <property type="project" value="UniProtKB-ARBA"/>
</dbReference>
<evidence type="ECO:0000313" key="3">
    <source>
        <dbReference type="EMBL" id="VYT25857.1"/>
    </source>
</evidence>
<dbReference type="EMBL" id="CACRST010000025">
    <property type="protein sequence ID" value="VYT25857.1"/>
    <property type="molecule type" value="Genomic_DNA"/>
</dbReference>
<feature type="transmembrane region" description="Helical" evidence="1">
    <location>
        <begin position="189"/>
        <end position="212"/>
    </location>
</feature>
<protein>
    <submittedName>
        <fullName evidence="3">CAAX amino terminal protease self- immunity</fullName>
    </submittedName>
</protein>
<dbReference type="PANTHER" id="PTHR39430">
    <property type="entry name" value="MEMBRANE-ASSOCIATED PROTEASE-RELATED"/>
    <property type="match status" value="1"/>
</dbReference>
<feature type="transmembrane region" description="Helical" evidence="1">
    <location>
        <begin position="110"/>
        <end position="128"/>
    </location>
</feature>
<dbReference type="Pfam" id="PF02517">
    <property type="entry name" value="Rce1-like"/>
    <property type="match status" value="1"/>
</dbReference>
<feature type="domain" description="CAAX prenyl protease 2/Lysostaphin resistance protein A-like" evidence="2">
    <location>
        <begin position="108"/>
        <end position="200"/>
    </location>
</feature>